<dbReference type="Proteomes" id="UP000582837">
    <property type="component" value="Unassembled WGS sequence"/>
</dbReference>
<dbReference type="PANTHER" id="PTHR32322:SF18">
    <property type="entry name" value="S-ADENOSYLMETHIONINE_S-ADENOSYLHOMOCYSTEINE TRANSPORTER"/>
    <property type="match status" value="1"/>
</dbReference>
<feature type="transmembrane region" description="Helical" evidence="6">
    <location>
        <begin position="178"/>
        <end position="196"/>
    </location>
</feature>
<name>A0A841GXZ2_9BACT</name>
<dbReference type="InterPro" id="IPR000620">
    <property type="entry name" value="EamA_dom"/>
</dbReference>
<gene>
    <name evidence="8" type="ORF">HNQ61_002246</name>
</gene>
<dbReference type="GO" id="GO:0005886">
    <property type="term" value="C:plasma membrane"/>
    <property type="evidence" value="ECO:0007669"/>
    <property type="project" value="UniProtKB-SubCell"/>
</dbReference>
<feature type="transmembrane region" description="Helical" evidence="6">
    <location>
        <begin position="35"/>
        <end position="52"/>
    </location>
</feature>
<evidence type="ECO:0000259" key="7">
    <source>
        <dbReference type="Pfam" id="PF00892"/>
    </source>
</evidence>
<feature type="transmembrane region" description="Helical" evidence="6">
    <location>
        <begin position="234"/>
        <end position="253"/>
    </location>
</feature>
<comment type="caution">
    <text evidence="8">The sequence shown here is derived from an EMBL/GenBank/DDBJ whole genome shotgun (WGS) entry which is preliminary data.</text>
</comment>
<evidence type="ECO:0000256" key="6">
    <source>
        <dbReference type="SAM" id="Phobius"/>
    </source>
</evidence>
<keyword evidence="9" id="KW-1185">Reference proteome</keyword>
<feature type="domain" description="EamA" evidence="7">
    <location>
        <begin position="148"/>
        <end position="275"/>
    </location>
</feature>
<keyword evidence="4 6" id="KW-1133">Transmembrane helix</keyword>
<dbReference type="SUPFAM" id="SSF103481">
    <property type="entry name" value="Multidrug resistance efflux transporter EmrE"/>
    <property type="match status" value="2"/>
</dbReference>
<dbReference type="InterPro" id="IPR037185">
    <property type="entry name" value="EmrE-like"/>
</dbReference>
<feature type="transmembrane region" description="Helical" evidence="6">
    <location>
        <begin position="120"/>
        <end position="142"/>
    </location>
</feature>
<evidence type="ECO:0000256" key="1">
    <source>
        <dbReference type="ARBA" id="ARBA00004651"/>
    </source>
</evidence>
<protein>
    <submittedName>
        <fullName evidence="8">DME family drug/metabolite transporter</fullName>
    </submittedName>
</protein>
<accession>A0A841GXZ2</accession>
<evidence type="ECO:0000256" key="5">
    <source>
        <dbReference type="ARBA" id="ARBA00023136"/>
    </source>
</evidence>
<dbReference type="EMBL" id="JACHIA010000005">
    <property type="protein sequence ID" value="MBB6070625.1"/>
    <property type="molecule type" value="Genomic_DNA"/>
</dbReference>
<evidence type="ECO:0000256" key="3">
    <source>
        <dbReference type="ARBA" id="ARBA00022692"/>
    </source>
</evidence>
<feature type="transmembrane region" description="Helical" evidence="6">
    <location>
        <begin position="148"/>
        <end position="166"/>
    </location>
</feature>
<organism evidence="8 9">
    <name type="scientific">Longimicrobium terrae</name>
    <dbReference type="NCBI Taxonomy" id="1639882"/>
    <lineage>
        <taxon>Bacteria</taxon>
        <taxon>Pseudomonadati</taxon>
        <taxon>Gemmatimonadota</taxon>
        <taxon>Longimicrobiia</taxon>
        <taxon>Longimicrobiales</taxon>
        <taxon>Longimicrobiaceae</taxon>
        <taxon>Longimicrobium</taxon>
    </lineage>
</organism>
<dbReference type="PANTHER" id="PTHR32322">
    <property type="entry name" value="INNER MEMBRANE TRANSPORTER"/>
    <property type="match status" value="1"/>
</dbReference>
<feature type="transmembrane region" description="Helical" evidence="6">
    <location>
        <begin position="64"/>
        <end position="83"/>
    </location>
</feature>
<keyword evidence="2" id="KW-1003">Cell membrane</keyword>
<keyword evidence="5 6" id="KW-0472">Membrane</keyword>
<feature type="domain" description="EamA" evidence="7">
    <location>
        <begin position="2"/>
        <end position="134"/>
    </location>
</feature>
<feature type="transmembrane region" description="Helical" evidence="6">
    <location>
        <begin position="259"/>
        <end position="278"/>
    </location>
</feature>
<reference evidence="8 9" key="1">
    <citation type="submission" date="2020-08" db="EMBL/GenBank/DDBJ databases">
        <title>Genomic Encyclopedia of Type Strains, Phase IV (KMG-IV): sequencing the most valuable type-strain genomes for metagenomic binning, comparative biology and taxonomic classification.</title>
        <authorList>
            <person name="Goeker M."/>
        </authorList>
    </citation>
    <scope>NUCLEOTIDE SEQUENCE [LARGE SCALE GENOMIC DNA]</scope>
    <source>
        <strain evidence="8 9">DSM 29007</strain>
    </source>
</reference>
<dbReference type="AlphaFoldDB" id="A0A841GXZ2"/>
<comment type="subcellular location">
    <subcellularLocation>
        <location evidence="1">Cell membrane</location>
        <topology evidence="1">Multi-pass membrane protein</topology>
    </subcellularLocation>
</comment>
<evidence type="ECO:0000256" key="4">
    <source>
        <dbReference type="ARBA" id="ARBA00022989"/>
    </source>
</evidence>
<keyword evidence="3 6" id="KW-0812">Transmembrane</keyword>
<dbReference type="InterPro" id="IPR050638">
    <property type="entry name" value="AA-Vitamin_Transporters"/>
</dbReference>
<evidence type="ECO:0000313" key="9">
    <source>
        <dbReference type="Proteomes" id="UP000582837"/>
    </source>
</evidence>
<dbReference type="Pfam" id="PF00892">
    <property type="entry name" value="EamA"/>
    <property type="match status" value="2"/>
</dbReference>
<evidence type="ECO:0000313" key="8">
    <source>
        <dbReference type="EMBL" id="MBB6070625.1"/>
    </source>
</evidence>
<dbReference type="Gene3D" id="1.10.3730.20">
    <property type="match status" value="1"/>
</dbReference>
<feature type="transmembrane region" description="Helical" evidence="6">
    <location>
        <begin position="89"/>
        <end position="111"/>
    </location>
</feature>
<feature type="transmembrane region" description="Helical" evidence="6">
    <location>
        <begin position="202"/>
        <end position="222"/>
    </location>
</feature>
<evidence type="ECO:0000256" key="2">
    <source>
        <dbReference type="ARBA" id="ARBA00022475"/>
    </source>
</evidence>
<proteinExistence type="predicted"/>
<dbReference type="RefSeq" id="WP_170034456.1">
    <property type="nucleotide sequence ID" value="NZ_JABDTL010000001.1"/>
</dbReference>
<sequence>MGTLFVTVAAVLWGLMGPVTRIALAEGLTPLEIAFWRGMLAGGLFAVHAVVIQRPWLQKRDVPMVIAFGLTGVAGLLATYSLAVEAGGAALAAILLYTAPVWVALFSVLFLAERMTGRKLAALALATLGVAGIALSTGGGSIRLTAAGLGWGLASGLAYALYYLFGKRYFERYATATLFMYALPAAALLILPAVRFHPKSAAAWGALAFLAIVPTYTSYVFYSAGLKRIEATRAATVATIEPVVAAFAAFLMWNERLSAAGYACAALVLFGVLLTAAADRPAETATEPPHP</sequence>